<protein>
    <submittedName>
        <fullName evidence="3">Maltose 6'-phosphate phosphatase</fullName>
    </submittedName>
</protein>
<dbReference type="Pfam" id="PF03372">
    <property type="entry name" value="Exo_endo_phos"/>
    <property type="match status" value="1"/>
</dbReference>
<dbReference type="InterPro" id="IPR005135">
    <property type="entry name" value="Endo/exonuclease/phosphatase"/>
</dbReference>
<dbReference type="GO" id="GO:0016787">
    <property type="term" value="F:hydrolase activity"/>
    <property type="evidence" value="ECO:0007669"/>
    <property type="project" value="UniProtKB-KW"/>
</dbReference>
<feature type="domain" description="Endonuclease/exonuclease/phosphatase" evidence="2">
    <location>
        <begin position="17"/>
        <end position="271"/>
    </location>
</feature>
<dbReference type="InterPro" id="IPR051547">
    <property type="entry name" value="TDP2-like"/>
</dbReference>
<evidence type="ECO:0000313" key="4">
    <source>
        <dbReference type="Proteomes" id="UP000189941"/>
    </source>
</evidence>
<dbReference type="PANTHER" id="PTHR15822">
    <property type="entry name" value="TRAF AND TNF RECEPTOR-ASSOCIATED PROTEIN"/>
    <property type="match status" value="1"/>
</dbReference>
<dbReference type="CDD" id="cd09079">
    <property type="entry name" value="RgfB-like"/>
    <property type="match status" value="1"/>
</dbReference>
<evidence type="ECO:0000256" key="1">
    <source>
        <dbReference type="ARBA" id="ARBA00022801"/>
    </source>
</evidence>
<dbReference type="EMBL" id="FUWO01000006">
    <property type="protein sequence ID" value="SJZ49124.1"/>
    <property type="molecule type" value="Genomic_DNA"/>
</dbReference>
<dbReference type="OrthoDB" id="9812537at2"/>
<accession>A0A1T4L338</accession>
<dbReference type="STRING" id="1121925.SAMN02746011_00959"/>
<dbReference type="PANTHER" id="PTHR15822:SF23">
    <property type="entry name" value="ENDONUCLEASE_EXONUCLEASE_PHOSPHATASE FAMILY PROTEIN"/>
    <property type="match status" value="1"/>
</dbReference>
<evidence type="ECO:0000313" key="3">
    <source>
        <dbReference type="EMBL" id="SJZ49124.1"/>
    </source>
</evidence>
<dbReference type="Proteomes" id="UP000189941">
    <property type="component" value="Unassembled WGS sequence"/>
</dbReference>
<organism evidence="3 4">
    <name type="scientific">Globicatella sulfidifaciens DSM 15739</name>
    <dbReference type="NCBI Taxonomy" id="1121925"/>
    <lineage>
        <taxon>Bacteria</taxon>
        <taxon>Bacillati</taxon>
        <taxon>Bacillota</taxon>
        <taxon>Bacilli</taxon>
        <taxon>Lactobacillales</taxon>
        <taxon>Aerococcaceae</taxon>
        <taxon>Globicatella</taxon>
    </lineage>
</organism>
<gene>
    <name evidence="3" type="ORF">SAMN02746011_00959</name>
</gene>
<dbReference type="SUPFAM" id="SSF56219">
    <property type="entry name" value="DNase I-like"/>
    <property type="match status" value="1"/>
</dbReference>
<name>A0A1T4L338_9LACT</name>
<dbReference type="AlphaFoldDB" id="A0A1T4L338"/>
<dbReference type="InterPro" id="IPR036691">
    <property type="entry name" value="Endo/exonu/phosph_ase_sf"/>
</dbReference>
<dbReference type="RefSeq" id="WP_078755727.1">
    <property type="nucleotide sequence ID" value="NZ_FUWO01000006.1"/>
</dbReference>
<sequence length="279" mass="32536">MNVLTLNTHSWMEEDPELKLRQIVDYIAKEDFQIIALQEINQTMEAKEIVDDLFIQASGEMYPVAIKEDNFAYLIVQLLKERGLHYYWSWTANHIGYDVYDEGVAILSKTPFSPESFLVSEISDYANHYTRRVLKGNVSLEGKEWVVFSCHYSWWLDPSGNHLFKYEWDNTLPHIEKESQKTHLFMGDFNNEAELRDEGYDYIKTTAPQLKDAYVQAEEKIGSATVLSDIDGWEGHTDEKRIDYIFTDYPGEVKKYRVVFDGKKEPIVSDHFGVAVEFN</sequence>
<evidence type="ECO:0000259" key="2">
    <source>
        <dbReference type="Pfam" id="PF03372"/>
    </source>
</evidence>
<dbReference type="Gene3D" id="3.60.10.10">
    <property type="entry name" value="Endonuclease/exonuclease/phosphatase"/>
    <property type="match status" value="1"/>
</dbReference>
<reference evidence="4" key="1">
    <citation type="submission" date="2017-02" db="EMBL/GenBank/DDBJ databases">
        <authorList>
            <person name="Varghese N."/>
            <person name="Submissions S."/>
        </authorList>
    </citation>
    <scope>NUCLEOTIDE SEQUENCE [LARGE SCALE GENOMIC DNA]</scope>
    <source>
        <strain evidence="4">DSM 15739</strain>
    </source>
</reference>
<proteinExistence type="predicted"/>
<keyword evidence="4" id="KW-1185">Reference proteome</keyword>
<keyword evidence="1" id="KW-0378">Hydrolase</keyword>